<keyword evidence="2" id="KW-0238">DNA-binding</keyword>
<dbReference type="PRINTS" id="PR00598">
    <property type="entry name" value="HTHMARR"/>
</dbReference>
<gene>
    <name evidence="5" type="ORF">SAMEA3906486_03209</name>
</gene>
<proteinExistence type="predicted"/>
<dbReference type="GO" id="GO:0003677">
    <property type="term" value="F:DNA binding"/>
    <property type="evidence" value="ECO:0007669"/>
    <property type="project" value="UniProtKB-KW"/>
</dbReference>
<dbReference type="AlphaFoldDB" id="A0A157SKR8"/>
<accession>A0A157SKR8</accession>
<feature type="domain" description="HTH marR-type" evidence="4">
    <location>
        <begin position="1"/>
        <end position="136"/>
    </location>
</feature>
<evidence type="ECO:0000313" key="5">
    <source>
        <dbReference type="EMBL" id="SAI70861.1"/>
    </source>
</evidence>
<evidence type="ECO:0000313" key="6">
    <source>
        <dbReference type="Proteomes" id="UP000076848"/>
    </source>
</evidence>
<evidence type="ECO:0000256" key="2">
    <source>
        <dbReference type="ARBA" id="ARBA00023125"/>
    </source>
</evidence>
<sequence>MPTPQQGLLVVQHVGQTYRAMQSTFSSRVGHPLPRWRILYSLYELGSSSQKVLAERCRLDPASLTRQLQAMQKLGWIERAVDAGDNRLTNASLTQAGRDVVEEALPRRAAFFREMLEGLSAEQVAMLNDALSTLERNAEAASGRGRPAA</sequence>
<evidence type="ECO:0000256" key="3">
    <source>
        <dbReference type="ARBA" id="ARBA00023163"/>
    </source>
</evidence>
<dbReference type="EMBL" id="FKIF01000007">
    <property type="protein sequence ID" value="SAI70861.1"/>
    <property type="molecule type" value="Genomic_DNA"/>
</dbReference>
<dbReference type="OrthoDB" id="1467380at2"/>
<organism evidence="5 6">
    <name type="scientific">Bordetella ansorpii</name>
    <dbReference type="NCBI Taxonomy" id="288768"/>
    <lineage>
        <taxon>Bacteria</taxon>
        <taxon>Pseudomonadati</taxon>
        <taxon>Pseudomonadota</taxon>
        <taxon>Betaproteobacteria</taxon>
        <taxon>Burkholderiales</taxon>
        <taxon>Alcaligenaceae</taxon>
        <taxon>Bordetella</taxon>
    </lineage>
</organism>
<evidence type="ECO:0000256" key="1">
    <source>
        <dbReference type="ARBA" id="ARBA00023015"/>
    </source>
</evidence>
<dbReference type="SMART" id="SM00347">
    <property type="entry name" value="HTH_MARR"/>
    <property type="match status" value="1"/>
</dbReference>
<dbReference type="InterPro" id="IPR036388">
    <property type="entry name" value="WH-like_DNA-bd_sf"/>
</dbReference>
<dbReference type="InterPro" id="IPR000835">
    <property type="entry name" value="HTH_MarR-typ"/>
</dbReference>
<dbReference type="SUPFAM" id="SSF46785">
    <property type="entry name" value="Winged helix' DNA-binding domain"/>
    <property type="match status" value="1"/>
</dbReference>
<dbReference type="InterPro" id="IPR036390">
    <property type="entry name" value="WH_DNA-bd_sf"/>
</dbReference>
<dbReference type="RefSeq" id="WP_156513423.1">
    <property type="nucleotide sequence ID" value="NZ_FKIF01000007.1"/>
</dbReference>
<dbReference type="PANTHER" id="PTHR42756:SF1">
    <property type="entry name" value="TRANSCRIPTIONAL REPRESSOR OF EMRAB OPERON"/>
    <property type="match status" value="1"/>
</dbReference>
<keyword evidence="3" id="KW-0804">Transcription</keyword>
<evidence type="ECO:0000259" key="4">
    <source>
        <dbReference type="PROSITE" id="PS50995"/>
    </source>
</evidence>
<reference evidence="5 6" key="1">
    <citation type="submission" date="2016-04" db="EMBL/GenBank/DDBJ databases">
        <authorList>
            <consortium name="Pathogen Informatics"/>
        </authorList>
    </citation>
    <scope>NUCLEOTIDE SEQUENCE [LARGE SCALE GENOMIC DNA]</scope>
    <source>
        <strain evidence="5 6">H050680373</strain>
    </source>
</reference>
<dbReference type="Proteomes" id="UP000076848">
    <property type="component" value="Unassembled WGS sequence"/>
</dbReference>
<dbReference type="GO" id="GO:0003700">
    <property type="term" value="F:DNA-binding transcription factor activity"/>
    <property type="evidence" value="ECO:0007669"/>
    <property type="project" value="InterPro"/>
</dbReference>
<keyword evidence="6" id="KW-1185">Reference proteome</keyword>
<dbReference type="Pfam" id="PF01047">
    <property type="entry name" value="MarR"/>
    <property type="match status" value="1"/>
</dbReference>
<dbReference type="PROSITE" id="PS50995">
    <property type="entry name" value="HTH_MARR_2"/>
    <property type="match status" value="1"/>
</dbReference>
<keyword evidence="1" id="KW-0805">Transcription regulation</keyword>
<dbReference type="PANTHER" id="PTHR42756">
    <property type="entry name" value="TRANSCRIPTIONAL REGULATOR, MARR"/>
    <property type="match status" value="1"/>
</dbReference>
<dbReference type="Gene3D" id="1.10.10.10">
    <property type="entry name" value="Winged helix-like DNA-binding domain superfamily/Winged helix DNA-binding domain"/>
    <property type="match status" value="1"/>
</dbReference>
<dbReference type="STRING" id="288768.SAMEA3906486_03209"/>
<name>A0A157SKR8_9BORD</name>
<protein>
    <submittedName>
        <fullName evidence="5">MarR family transcriptional regulator</fullName>
    </submittedName>
</protein>